<dbReference type="EMBL" id="UINC01072921">
    <property type="protein sequence ID" value="SVC08908.1"/>
    <property type="molecule type" value="Genomic_DNA"/>
</dbReference>
<accession>A0A382JAW2</accession>
<protein>
    <recommendedName>
        <fullName evidence="3">Tetratricopeptide repeat protein</fullName>
    </recommendedName>
</protein>
<feature type="region of interest" description="Disordered" evidence="1">
    <location>
        <begin position="31"/>
        <end position="89"/>
    </location>
</feature>
<dbReference type="InterPro" id="IPR019734">
    <property type="entry name" value="TPR_rpt"/>
</dbReference>
<evidence type="ECO:0000256" key="1">
    <source>
        <dbReference type="SAM" id="MobiDB-lite"/>
    </source>
</evidence>
<dbReference type="PROSITE" id="PS50005">
    <property type="entry name" value="TPR"/>
    <property type="match status" value="1"/>
</dbReference>
<proteinExistence type="predicted"/>
<reference evidence="2" key="1">
    <citation type="submission" date="2018-05" db="EMBL/GenBank/DDBJ databases">
        <authorList>
            <person name="Lanie J.A."/>
            <person name="Ng W.-L."/>
            <person name="Kazmierczak K.M."/>
            <person name="Andrzejewski T.M."/>
            <person name="Davidsen T.M."/>
            <person name="Wayne K.J."/>
            <person name="Tettelin H."/>
            <person name="Glass J.I."/>
            <person name="Rusch D."/>
            <person name="Podicherti R."/>
            <person name="Tsui H.-C.T."/>
            <person name="Winkler M.E."/>
        </authorList>
    </citation>
    <scope>NUCLEOTIDE SEQUENCE</scope>
</reference>
<dbReference type="SUPFAM" id="SSF48452">
    <property type="entry name" value="TPR-like"/>
    <property type="match status" value="1"/>
</dbReference>
<organism evidence="2">
    <name type="scientific">marine metagenome</name>
    <dbReference type="NCBI Taxonomy" id="408172"/>
    <lineage>
        <taxon>unclassified sequences</taxon>
        <taxon>metagenomes</taxon>
        <taxon>ecological metagenomes</taxon>
    </lineage>
</organism>
<dbReference type="InterPro" id="IPR011990">
    <property type="entry name" value="TPR-like_helical_dom_sf"/>
</dbReference>
<feature type="non-terminal residue" evidence="2">
    <location>
        <position position="241"/>
    </location>
</feature>
<dbReference type="Gene3D" id="1.25.40.10">
    <property type="entry name" value="Tetratricopeptide repeat domain"/>
    <property type="match status" value="1"/>
</dbReference>
<feature type="compositionally biased region" description="Basic residues" evidence="1">
    <location>
        <begin position="40"/>
        <end position="77"/>
    </location>
</feature>
<evidence type="ECO:0008006" key="3">
    <source>
        <dbReference type="Google" id="ProtNLM"/>
    </source>
</evidence>
<sequence>MHYSHTRWIVKIVILLLFTTILPLQSSELYAQRSSSSKSTTKKKSKSKKSSRTKKKASSRKKSKSKKKTKGKKKKSSKSSLQSKKYLDRAKKRYKAKNYKAALGDFKKAQKLRPSKTTSSYISKINGILKKGSSIKTSSVKSKKPTLSAMQLAGELYDLNNDLSDSRRKMGRAMKYIAPRKKRQLTRLESKPAYSTVDFEQAADSAPDDLRIQRQLGLHYEVNGSWSKAKDVYLRQVARHY</sequence>
<evidence type="ECO:0000313" key="2">
    <source>
        <dbReference type="EMBL" id="SVC08908.1"/>
    </source>
</evidence>
<feature type="non-terminal residue" evidence="2">
    <location>
        <position position="1"/>
    </location>
</feature>
<gene>
    <name evidence="2" type="ORF">METZ01_LOCUS261762</name>
</gene>
<dbReference type="AlphaFoldDB" id="A0A382JAW2"/>
<name>A0A382JAW2_9ZZZZ</name>